<dbReference type="Pfam" id="PF13091">
    <property type="entry name" value="PLDc_2"/>
    <property type="match status" value="2"/>
</dbReference>
<dbReference type="InterPro" id="IPR001736">
    <property type="entry name" value="PLipase_D/transphosphatidylase"/>
</dbReference>
<name>A0A191WB78_9MICO</name>
<dbReference type="RefSeq" id="WP_067871721.1">
    <property type="nucleotide sequence ID" value="NZ_CP013979.1"/>
</dbReference>
<evidence type="ECO:0000256" key="3">
    <source>
        <dbReference type="ARBA" id="ARBA00012027"/>
    </source>
</evidence>
<protein>
    <recommendedName>
        <fullName evidence="3">phospholipase D</fullName>
        <ecNumber evidence="3">3.1.4.4</ecNumber>
    </recommendedName>
</protein>
<evidence type="ECO:0000313" key="8">
    <source>
        <dbReference type="EMBL" id="ANJ25453.1"/>
    </source>
</evidence>
<evidence type="ECO:0000313" key="9">
    <source>
        <dbReference type="Proteomes" id="UP000078437"/>
    </source>
</evidence>
<dbReference type="PROSITE" id="PS50035">
    <property type="entry name" value="PLD"/>
    <property type="match status" value="1"/>
</dbReference>
<dbReference type="SMART" id="SM00155">
    <property type="entry name" value="PLDc"/>
    <property type="match status" value="2"/>
</dbReference>
<evidence type="ECO:0000256" key="5">
    <source>
        <dbReference type="ARBA" id="ARBA00022963"/>
    </source>
</evidence>
<feature type="domain" description="PLD phosphodiesterase" evidence="7">
    <location>
        <begin position="291"/>
        <end position="318"/>
    </location>
</feature>
<keyword evidence="4" id="KW-0378">Hydrolase</keyword>
<organism evidence="8 9">
    <name type="scientific">Agromyces aureus</name>
    <dbReference type="NCBI Taxonomy" id="453304"/>
    <lineage>
        <taxon>Bacteria</taxon>
        <taxon>Bacillati</taxon>
        <taxon>Actinomycetota</taxon>
        <taxon>Actinomycetes</taxon>
        <taxon>Micrococcales</taxon>
        <taxon>Microbacteriaceae</taxon>
        <taxon>Agromyces</taxon>
    </lineage>
</organism>
<proteinExistence type="inferred from homology"/>
<dbReference type="GO" id="GO:0004630">
    <property type="term" value="F:phospholipase D activity"/>
    <property type="evidence" value="ECO:0007669"/>
    <property type="project" value="UniProtKB-EC"/>
</dbReference>
<sequence length="368" mass="39939">MPVVIGGVELHLGPTSVGGPDDLDLAIREFLAGARHTLAIAVQEVDSRPIAEAIVDATKRGVRVRLILEGDYLTEDKAIADPWNTAGAHDENRFLLAALLKSRVDVVSDLNPKIFHQKFIVRDAGEPTAAVLTGSTNFTRTDTGTNATTGPGKGQNLNHVVVLRGRKPAADYLVEFERMRSGTFGDLHERVEPKPSEFGLPAVRIKPLFAPRHGPEMEIMKQMLKAKTSIDFAMFTFAQSSGIDDTMIRLRPLVARMRGVLDRGQGAAKWAATKGLAGGAVELYTTKLGTGVRKLHHKLMVIDERVLIVGSFNYTAPANTLNDENIVVIGDLEEPEGTPTDVAQRALATYALTEIDRIIDELAEPIAV</sequence>
<dbReference type="GO" id="GO:0016042">
    <property type="term" value="P:lipid catabolic process"/>
    <property type="evidence" value="ECO:0007669"/>
    <property type="project" value="UniProtKB-KW"/>
</dbReference>
<keyword evidence="9" id="KW-1185">Reference proteome</keyword>
<reference evidence="9" key="2">
    <citation type="submission" date="2016-01" db="EMBL/GenBank/DDBJ databases">
        <title>Complete genome sequence of Agromyces aureus AR33T and comparison with related organisms.</title>
        <authorList>
            <person name="Corretto E."/>
            <person name="Antonielli L."/>
            <person name="Sessitsch A."/>
            <person name="Brader G."/>
        </authorList>
    </citation>
    <scope>NUCLEOTIDE SEQUENCE [LARGE SCALE GENOMIC DNA]</scope>
    <source>
        <strain evidence="9">AR33</strain>
    </source>
</reference>
<dbReference type="AlphaFoldDB" id="A0A191WB78"/>
<gene>
    <name evidence="8" type="ORF">ATC03_00390</name>
</gene>
<reference evidence="8 9" key="1">
    <citation type="journal article" date="2016" name="Int. J. Syst. Evol. Microbiol.">
        <title>Agromyces aureus sp. nov., isolated from the rhizosphere of Salix caprea L. grown in a heavy-metal-contaminated soil.</title>
        <authorList>
            <person name="Corretto E."/>
            <person name="Antonielli L."/>
            <person name="Sessitsch A."/>
            <person name="Compant S."/>
            <person name="Gorfer M."/>
            <person name="Kuffner M."/>
            <person name="Brader G."/>
        </authorList>
    </citation>
    <scope>NUCLEOTIDE SEQUENCE [LARGE SCALE GENOMIC DNA]</scope>
    <source>
        <strain evidence="8 9">AR33</strain>
    </source>
</reference>
<keyword evidence="6" id="KW-0443">Lipid metabolism</keyword>
<dbReference type="EC" id="3.1.4.4" evidence="3"/>
<keyword evidence="5" id="KW-0442">Lipid degradation</keyword>
<dbReference type="GO" id="GO:0006793">
    <property type="term" value="P:phosphorus metabolic process"/>
    <property type="evidence" value="ECO:0007669"/>
    <property type="project" value="UniProtKB-ARBA"/>
</dbReference>
<dbReference type="InterPro" id="IPR051406">
    <property type="entry name" value="PLD_domain"/>
</dbReference>
<dbReference type="STRING" id="453304.ATC03_00390"/>
<dbReference type="CDD" id="cd09116">
    <property type="entry name" value="PLDc_Nuc_like"/>
    <property type="match status" value="1"/>
</dbReference>
<accession>A0A191WB78</accession>
<comment type="similarity">
    <text evidence="2">Belongs to the phospholipase D family.</text>
</comment>
<dbReference type="Gene3D" id="3.30.870.10">
    <property type="entry name" value="Endonuclease Chain A"/>
    <property type="match status" value="2"/>
</dbReference>
<dbReference type="KEGG" id="agy:ATC03_00390"/>
<evidence type="ECO:0000256" key="2">
    <source>
        <dbReference type="ARBA" id="ARBA00008664"/>
    </source>
</evidence>
<dbReference type="PANTHER" id="PTHR43856:SF1">
    <property type="entry name" value="MITOCHONDRIAL CARDIOLIPIN HYDROLASE"/>
    <property type="match status" value="1"/>
</dbReference>
<dbReference type="Proteomes" id="UP000078437">
    <property type="component" value="Chromosome"/>
</dbReference>
<evidence type="ECO:0000259" key="7">
    <source>
        <dbReference type="PROSITE" id="PS50035"/>
    </source>
</evidence>
<dbReference type="PANTHER" id="PTHR43856">
    <property type="entry name" value="CARDIOLIPIN HYDROLASE"/>
    <property type="match status" value="1"/>
</dbReference>
<evidence type="ECO:0000256" key="6">
    <source>
        <dbReference type="ARBA" id="ARBA00023098"/>
    </source>
</evidence>
<comment type="catalytic activity">
    <reaction evidence="1">
        <text>a 1,2-diacyl-sn-glycero-3-phosphocholine + H2O = a 1,2-diacyl-sn-glycero-3-phosphate + choline + H(+)</text>
        <dbReference type="Rhea" id="RHEA:14445"/>
        <dbReference type="ChEBI" id="CHEBI:15354"/>
        <dbReference type="ChEBI" id="CHEBI:15377"/>
        <dbReference type="ChEBI" id="CHEBI:15378"/>
        <dbReference type="ChEBI" id="CHEBI:57643"/>
        <dbReference type="ChEBI" id="CHEBI:58608"/>
        <dbReference type="EC" id="3.1.4.4"/>
    </reaction>
</comment>
<evidence type="ECO:0000256" key="1">
    <source>
        <dbReference type="ARBA" id="ARBA00000798"/>
    </source>
</evidence>
<dbReference type="EMBL" id="CP013979">
    <property type="protein sequence ID" value="ANJ25453.1"/>
    <property type="molecule type" value="Genomic_DNA"/>
</dbReference>
<evidence type="ECO:0000256" key="4">
    <source>
        <dbReference type="ARBA" id="ARBA00022801"/>
    </source>
</evidence>
<dbReference type="GO" id="GO:0016891">
    <property type="term" value="F:RNA endonuclease activity producing 5'-phosphomonoesters, hydrolytic mechanism"/>
    <property type="evidence" value="ECO:0007669"/>
    <property type="project" value="TreeGrafter"/>
</dbReference>
<dbReference type="SUPFAM" id="SSF56024">
    <property type="entry name" value="Phospholipase D/nuclease"/>
    <property type="match status" value="1"/>
</dbReference>
<dbReference type="InterPro" id="IPR025202">
    <property type="entry name" value="PLD-like_dom"/>
</dbReference>